<dbReference type="Proteomes" id="UP000218263">
    <property type="component" value="Chromosome"/>
</dbReference>
<dbReference type="GO" id="GO:0015628">
    <property type="term" value="P:protein secretion by the type II secretion system"/>
    <property type="evidence" value="ECO:0007669"/>
    <property type="project" value="TreeGrafter"/>
</dbReference>
<dbReference type="InterPro" id="IPR051675">
    <property type="entry name" value="Endo/Exo/Phosphatase_dom_1"/>
</dbReference>
<dbReference type="EMBL" id="AP017313">
    <property type="protein sequence ID" value="BAU55445.1"/>
    <property type="molecule type" value="Genomic_DNA"/>
</dbReference>
<sequence>MFNLNPDKPLMKSRIKQHLSITKKEWNGLVVLVILIAGVLAAPYGYRLFRKDNTINFKDFDKAAAQLSSVEKNGTIGDGDPGTDVKITNPVMFPFDPNVLTVPQWKQLGLSGRQANVILHYRAKGGHFYVKEDVKKIYAVTADDYKRLEPYINIPEGNKGYKKAKPGEVIELNGADSAKLTALEGIGPSFAVRIIRYRNRLGGFVNKEQLKEIYGIDSLEFADIKNQVSVNADKVKKININTISFDQLRIFPYLNYKQLNAIIQYRAQHGSYNSIADLRNIVLLDEGILRKIEPYLAFK</sequence>
<dbReference type="InterPro" id="IPR010994">
    <property type="entry name" value="RuvA_2-like"/>
</dbReference>
<reference evidence="1 2" key="1">
    <citation type="submission" date="2015-12" db="EMBL/GenBank/DDBJ databases">
        <title>Genome sequence of Mucilaginibacter gotjawali.</title>
        <authorList>
            <person name="Lee J.S."/>
            <person name="Lee K.C."/>
            <person name="Kim K.K."/>
            <person name="Lee B.W."/>
        </authorList>
    </citation>
    <scope>NUCLEOTIDE SEQUENCE [LARGE SCALE GENOMIC DNA]</scope>
    <source>
        <strain evidence="1 2">SA3-7</strain>
    </source>
</reference>
<proteinExistence type="predicted"/>
<dbReference type="KEGG" id="mgot:MgSA37_03634"/>
<dbReference type="GO" id="GO:0015627">
    <property type="term" value="C:type II protein secretion system complex"/>
    <property type="evidence" value="ECO:0007669"/>
    <property type="project" value="TreeGrafter"/>
</dbReference>
<gene>
    <name evidence="1" type="ORF">MgSA37_03634</name>
</gene>
<name>A0A0X8X4G8_9SPHI</name>
<evidence type="ECO:0000313" key="1">
    <source>
        <dbReference type="EMBL" id="BAU55445.1"/>
    </source>
</evidence>
<evidence type="ECO:0000313" key="2">
    <source>
        <dbReference type="Proteomes" id="UP000218263"/>
    </source>
</evidence>
<dbReference type="Gene3D" id="1.10.150.280">
    <property type="entry name" value="AF1531-like domain"/>
    <property type="match status" value="2"/>
</dbReference>
<dbReference type="PANTHER" id="PTHR21180">
    <property type="entry name" value="ENDONUCLEASE/EXONUCLEASE/PHOSPHATASE FAMILY DOMAIN-CONTAINING PROTEIN 1"/>
    <property type="match status" value="1"/>
</dbReference>
<keyword evidence="2" id="KW-1185">Reference proteome</keyword>
<dbReference type="PANTHER" id="PTHR21180:SF32">
    <property type="entry name" value="ENDONUCLEASE_EXONUCLEASE_PHOSPHATASE FAMILY DOMAIN-CONTAINING PROTEIN 1"/>
    <property type="match status" value="1"/>
</dbReference>
<accession>A0A0X8X4G8</accession>
<organism evidence="1 2">
    <name type="scientific">Mucilaginibacter gotjawali</name>
    <dbReference type="NCBI Taxonomy" id="1550579"/>
    <lineage>
        <taxon>Bacteria</taxon>
        <taxon>Pseudomonadati</taxon>
        <taxon>Bacteroidota</taxon>
        <taxon>Sphingobacteriia</taxon>
        <taxon>Sphingobacteriales</taxon>
        <taxon>Sphingobacteriaceae</taxon>
        <taxon>Mucilaginibacter</taxon>
    </lineage>
</organism>
<dbReference type="AlphaFoldDB" id="A0A0X8X4G8"/>
<dbReference type="SUPFAM" id="SSF47781">
    <property type="entry name" value="RuvA domain 2-like"/>
    <property type="match status" value="3"/>
</dbReference>
<protein>
    <submittedName>
        <fullName evidence="1">Helix-hairpin-helix motif protein</fullName>
    </submittedName>
</protein>
<dbReference type="Pfam" id="PF12836">
    <property type="entry name" value="HHH_3"/>
    <property type="match status" value="2"/>
</dbReference>